<dbReference type="PANTHER" id="PTHR48111:SF21">
    <property type="entry name" value="DNA-BINDING DUAL MASTER TRANSCRIPTIONAL REGULATOR RPAA"/>
    <property type="match status" value="1"/>
</dbReference>
<dbReference type="GO" id="GO:0000156">
    <property type="term" value="F:phosphorelay response regulator activity"/>
    <property type="evidence" value="ECO:0007669"/>
    <property type="project" value="TreeGrafter"/>
</dbReference>
<organism evidence="10 11">
    <name type="scientific">Solirubrobacter pauli</name>
    <dbReference type="NCBI Taxonomy" id="166793"/>
    <lineage>
        <taxon>Bacteria</taxon>
        <taxon>Bacillati</taxon>
        <taxon>Actinomycetota</taxon>
        <taxon>Thermoleophilia</taxon>
        <taxon>Solirubrobacterales</taxon>
        <taxon>Solirubrobacteraceae</taxon>
        <taxon>Solirubrobacter</taxon>
    </lineage>
</organism>
<evidence type="ECO:0000256" key="6">
    <source>
        <dbReference type="PROSITE-ProRule" id="PRU00169"/>
    </source>
</evidence>
<dbReference type="PANTHER" id="PTHR48111">
    <property type="entry name" value="REGULATOR OF RPOS"/>
    <property type="match status" value="1"/>
</dbReference>
<dbReference type="InterPro" id="IPR016032">
    <property type="entry name" value="Sig_transdc_resp-reg_C-effctor"/>
</dbReference>
<dbReference type="InterPro" id="IPR001867">
    <property type="entry name" value="OmpR/PhoB-type_DNA-bd"/>
</dbReference>
<evidence type="ECO:0000256" key="2">
    <source>
        <dbReference type="ARBA" id="ARBA00023012"/>
    </source>
</evidence>
<feature type="modified residue" description="4-aspartylphosphate" evidence="6">
    <location>
        <position position="54"/>
    </location>
</feature>
<feature type="domain" description="Response regulatory" evidence="8">
    <location>
        <begin position="6"/>
        <end position="123"/>
    </location>
</feature>
<keyword evidence="5" id="KW-0804">Transcription</keyword>
<keyword evidence="2" id="KW-0902">Two-component regulatory system</keyword>
<dbReference type="EMBL" id="RBIL01000001">
    <property type="protein sequence ID" value="RKQ90837.1"/>
    <property type="molecule type" value="Genomic_DNA"/>
</dbReference>
<dbReference type="PROSITE" id="PS50110">
    <property type="entry name" value="RESPONSE_REGULATORY"/>
    <property type="match status" value="1"/>
</dbReference>
<dbReference type="SUPFAM" id="SSF46894">
    <property type="entry name" value="C-terminal effector domain of the bipartite response regulators"/>
    <property type="match status" value="1"/>
</dbReference>
<keyword evidence="3" id="KW-0805">Transcription regulation</keyword>
<name>A0A660L730_9ACTN</name>
<dbReference type="InterPro" id="IPR036388">
    <property type="entry name" value="WH-like_DNA-bd_sf"/>
</dbReference>
<dbReference type="CDD" id="cd00383">
    <property type="entry name" value="trans_reg_C"/>
    <property type="match status" value="1"/>
</dbReference>
<dbReference type="AlphaFoldDB" id="A0A660L730"/>
<dbReference type="SMART" id="SM00448">
    <property type="entry name" value="REC"/>
    <property type="match status" value="1"/>
</dbReference>
<evidence type="ECO:0000259" key="8">
    <source>
        <dbReference type="PROSITE" id="PS50110"/>
    </source>
</evidence>
<evidence type="ECO:0000256" key="1">
    <source>
        <dbReference type="ARBA" id="ARBA00022553"/>
    </source>
</evidence>
<evidence type="ECO:0000313" key="11">
    <source>
        <dbReference type="Proteomes" id="UP000278962"/>
    </source>
</evidence>
<proteinExistence type="predicted"/>
<dbReference type="SMART" id="SM00862">
    <property type="entry name" value="Trans_reg_C"/>
    <property type="match status" value="1"/>
</dbReference>
<dbReference type="Pfam" id="PF00072">
    <property type="entry name" value="Response_reg"/>
    <property type="match status" value="1"/>
</dbReference>
<feature type="domain" description="OmpR/PhoB-type" evidence="9">
    <location>
        <begin position="134"/>
        <end position="232"/>
    </location>
</feature>
<dbReference type="PROSITE" id="PS51755">
    <property type="entry name" value="OMPR_PHOB"/>
    <property type="match status" value="1"/>
</dbReference>
<gene>
    <name evidence="10" type="ORF">C8N24_0652</name>
</gene>
<feature type="DNA-binding region" description="OmpR/PhoB-type" evidence="7">
    <location>
        <begin position="134"/>
        <end position="232"/>
    </location>
</feature>
<sequence>MPSTHSILLAEEDPVCRTFLADNLAADGYDVVVAIDKRDALVKLHLKPDLVLCDVNGETIGLVDAVRQEGGFASRVDPLTPLIVLSRKADALMCVRLLEHGCDDVIRKPFSYRELLARVQAVLRRSQGQLRTAERVVQIGPLEIDTVSRTARISGQLVEFATKELALLTHMAGDPNRVFTKDELLRDVWGYRARGRTRTLDAHALKVRHKLRNLDETHWMENVWGVGYRLLPSRPFDEASAA</sequence>
<dbReference type="InterPro" id="IPR011006">
    <property type="entry name" value="CheY-like_superfamily"/>
</dbReference>
<comment type="caution">
    <text evidence="10">The sequence shown here is derived from an EMBL/GenBank/DDBJ whole genome shotgun (WGS) entry which is preliminary data.</text>
</comment>
<keyword evidence="4 7" id="KW-0238">DNA-binding</keyword>
<evidence type="ECO:0000256" key="4">
    <source>
        <dbReference type="ARBA" id="ARBA00023125"/>
    </source>
</evidence>
<dbReference type="Proteomes" id="UP000278962">
    <property type="component" value="Unassembled WGS sequence"/>
</dbReference>
<dbReference type="InterPro" id="IPR039420">
    <property type="entry name" value="WalR-like"/>
</dbReference>
<keyword evidence="11" id="KW-1185">Reference proteome</keyword>
<dbReference type="GO" id="GO:0006355">
    <property type="term" value="P:regulation of DNA-templated transcription"/>
    <property type="evidence" value="ECO:0007669"/>
    <property type="project" value="InterPro"/>
</dbReference>
<dbReference type="GO" id="GO:0005829">
    <property type="term" value="C:cytosol"/>
    <property type="evidence" value="ECO:0007669"/>
    <property type="project" value="TreeGrafter"/>
</dbReference>
<dbReference type="GO" id="GO:0032993">
    <property type="term" value="C:protein-DNA complex"/>
    <property type="evidence" value="ECO:0007669"/>
    <property type="project" value="TreeGrafter"/>
</dbReference>
<dbReference type="SUPFAM" id="SSF52172">
    <property type="entry name" value="CheY-like"/>
    <property type="match status" value="1"/>
</dbReference>
<dbReference type="Gene3D" id="3.40.50.2300">
    <property type="match status" value="1"/>
</dbReference>
<dbReference type="Gene3D" id="6.10.250.690">
    <property type="match status" value="1"/>
</dbReference>
<dbReference type="RefSeq" id="WP_170178819.1">
    <property type="nucleotide sequence ID" value="NZ_RBIL01000001.1"/>
</dbReference>
<evidence type="ECO:0000256" key="3">
    <source>
        <dbReference type="ARBA" id="ARBA00023015"/>
    </source>
</evidence>
<evidence type="ECO:0000256" key="7">
    <source>
        <dbReference type="PROSITE-ProRule" id="PRU01091"/>
    </source>
</evidence>
<dbReference type="Gene3D" id="1.10.10.10">
    <property type="entry name" value="Winged helix-like DNA-binding domain superfamily/Winged helix DNA-binding domain"/>
    <property type="match status" value="1"/>
</dbReference>
<reference evidence="10 11" key="1">
    <citation type="submission" date="2018-10" db="EMBL/GenBank/DDBJ databases">
        <title>Genomic Encyclopedia of Archaeal and Bacterial Type Strains, Phase II (KMG-II): from individual species to whole genera.</title>
        <authorList>
            <person name="Goeker M."/>
        </authorList>
    </citation>
    <scope>NUCLEOTIDE SEQUENCE [LARGE SCALE GENOMIC DNA]</scope>
    <source>
        <strain evidence="10 11">DSM 14954</strain>
    </source>
</reference>
<accession>A0A660L730</accession>
<keyword evidence="1 6" id="KW-0597">Phosphoprotein</keyword>
<evidence type="ECO:0000313" key="10">
    <source>
        <dbReference type="EMBL" id="RKQ90837.1"/>
    </source>
</evidence>
<evidence type="ECO:0000256" key="5">
    <source>
        <dbReference type="ARBA" id="ARBA00023163"/>
    </source>
</evidence>
<dbReference type="InterPro" id="IPR001789">
    <property type="entry name" value="Sig_transdc_resp-reg_receiver"/>
</dbReference>
<dbReference type="GO" id="GO:0000976">
    <property type="term" value="F:transcription cis-regulatory region binding"/>
    <property type="evidence" value="ECO:0007669"/>
    <property type="project" value="TreeGrafter"/>
</dbReference>
<protein>
    <submittedName>
        <fullName evidence="10">Two-component system response regulator ResD</fullName>
    </submittedName>
</protein>
<evidence type="ECO:0000259" key="9">
    <source>
        <dbReference type="PROSITE" id="PS51755"/>
    </source>
</evidence>
<dbReference type="Pfam" id="PF00486">
    <property type="entry name" value="Trans_reg_C"/>
    <property type="match status" value="1"/>
</dbReference>